<accession>A0A9Q1R4I8</accession>
<evidence type="ECO:0000256" key="1">
    <source>
        <dbReference type="SAM" id="MobiDB-lite"/>
    </source>
</evidence>
<dbReference type="Proteomes" id="UP001152561">
    <property type="component" value="Unassembled WGS sequence"/>
</dbReference>
<protein>
    <submittedName>
        <fullName evidence="2">Uncharacterized protein</fullName>
    </submittedName>
</protein>
<feature type="compositionally biased region" description="Basic and acidic residues" evidence="1">
    <location>
        <begin position="48"/>
        <end position="58"/>
    </location>
</feature>
<feature type="compositionally biased region" description="Acidic residues" evidence="1">
    <location>
        <begin position="37"/>
        <end position="47"/>
    </location>
</feature>
<comment type="caution">
    <text evidence="2">The sequence shown here is derived from an EMBL/GenBank/DDBJ whole genome shotgun (WGS) entry which is preliminary data.</text>
</comment>
<feature type="region of interest" description="Disordered" evidence="1">
    <location>
        <begin position="372"/>
        <end position="392"/>
    </location>
</feature>
<keyword evidence="3" id="KW-1185">Reference proteome</keyword>
<sequence>MPSFLPHRISPPSKLVVLNQACFDLPTASSEERKWGDDEEVEVADNEDSSRRLDKGKAPMESQNADDMNESTEDSTSFTPGPRRSRRARNRQAARMTYARLVKLNQSCVELPTSSSERRKWGDDCVEEEAESDEEGYAQITMDFREPRSPVGSIDSDTPIVRLDANILHPRAPRMLGFTTKEGLELEGMTEALTTMFKDPADYVLEAPRADRCTPSAMPHRQIIPRETSTPNNAAGRAPEPIRSLVKLNQSCVELPTSSSERRKWGDDCIEEEAESEEEGYAQITMDFREPRSPVGSIDSDTPIVRLDANILHPRALRMLGFTTKEGLELEGMTEALTTMFKDPADYVLEAPRARSVMKQLDRAQEVHSQVFSSSSFTTGDTGSAQTPSAMPHRQIIPRETSTPNNAAGRAPEPIRRLVKLNQSCVELPTSSSERRKWGDDCVEEEAESDEEGYAQITMDFREPRSPVGSIDSDTPIVRLDANILHPRALRMLGFTTKEGLEFEGMTEALTTMFKDPADYVLEAPRARTVLKLPERPQEVHSQVSSASSFTTGDTVSVHSPAATVYRQIEKVSTPTYNALGRAPEPIRSARALRAFRRKALLRSLQQ</sequence>
<dbReference type="EMBL" id="JAJAGQ010000016">
    <property type="protein sequence ID" value="KAJ8539889.1"/>
    <property type="molecule type" value="Genomic_DNA"/>
</dbReference>
<proteinExistence type="predicted"/>
<feature type="compositionally biased region" description="Basic residues" evidence="1">
    <location>
        <begin position="83"/>
        <end position="92"/>
    </location>
</feature>
<name>A0A9Q1R4I8_9SOLA</name>
<dbReference type="AlphaFoldDB" id="A0A9Q1R4I8"/>
<reference evidence="3" key="1">
    <citation type="journal article" date="2023" name="Proc. Natl. Acad. Sci. U.S.A.">
        <title>Genomic and structural basis for evolution of tropane alkaloid biosynthesis.</title>
        <authorList>
            <person name="Wanga Y.-J."/>
            <person name="Taina T."/>
            <person name="Yua J.-Y."/>
            <person name="Lia J."/>
            <person name="Xua B."/>
            <person name="Chenc J."/>
            <person name="D'Auriad J.C."/>
            <person name="Huanga J.-P."/>
            <person name="Huanga S.-X."/>
        </authorList>
    </citation>
    <scope>NUCLEOTIDE SEQUENCE [LARGE SCALE GENOMIC DNA]</scope>
    <source>
        <strain evidence="3">cv. KIB-2019</strain>
    </source>
</reference>
<dbReference type="OrthoDB" id="1306279at2759"/>
<feature type="region of interest" description="Disordered" evidence="1">
    <location>
        <begin position="27"/>
        <end position="92"/>
    </location>
</feature>
<evidence type="ECO:0000313" key="2">
    <source>
        <dbReference type="EMBL" id="KAJ8539889.1"/>
    </source>
</evidence>
<gene>
    <name evidence="2" type="ORF">K7X08_014141</name>
</gene>
<feature type="compositionally biased region" description="Low complexity" evidence="1">
    <location>
        <begin position="372"/>
        <end position="384"/>
    </location>
</feature>
<evidence type="ECO:0000313" key="3">
    <source>
        <dbReference type="Proteomes" id="UP001152561"/>
    </source>
</evidence>
<organism evidence="2 3">
    <name type="scientific">Anisodus acutangulus</name>
    <dbReference type="NCBI Taxonomy" id="402998"/>
    <lineage>
        <taxon>Eukaryota</taxon>
        <taxon>Viridiplantae</taxon>
        <taxon>Streptophyta</taxon>
        <taxon>Embryophyta</taxon>
        <taxon>Tracheophyta</taxon>
        <taxon>Spermatophyta</taxon>
        <taxon>Magnoliopsida</taxon>
        <taxon>eudicotyledons</taxon>
        <taxon>Gunneridae</taxon>
        <taxon>Pentapetalae</taxon>
        <taxon>asterids</taxon>
        <taxon>lamiids</taxon>
        <taxon>Solanales</taxon>
        <taxon>Solanaceae</taxon>
        <taxon>Solanoideae</taxon>
        <taxon>Hyoscyameae</taxon>
        <taxon>Anisodus</taxon>
    </lineage>
</organism>